<evidence type="ECO:0000313" key="3">
    <source>
        <dbReference type="EMBL" id="SNZ04490.1"/>
    </source>
</evidence>
<keyword evidence="2" id="KW-1133">Transmembrane helix</keyword>
<evidence type="ECO:0000256" key="1">
    <source>
        <dbReference type="SAM" id="MobiDB-lite"/>
    </source>
</evidence>
<feature type="transmembrane region" description="Helical" evidence="2">
    <location>
        <begin position="47"/>
        <end position="68"/>
    </location>
</feature>
<evidence type="ECO:0000313" key="4">
    <source>
        <dbReference type="Proteomes" id="UP000219453"/>
    </source>
</evidence>
<keyword evidence="2" id="KW-0472">Membrane</keyword>
<protein>
    <submittedName>
        <fullName evidence="3">Uncharacterized protein</fullName>
    </submittedName>
</protein>
<feature type="compositionally biased region" description="Acidic residues" evidence="1">
    <location>
        <begin position="10"/>
        <end position="25"/>
    </location>
</feature>
<dbReference type="InterPro" id="IPR055972">
    <property type="entry name" value="DUF7550"/>
</dbReference>
<keyword evidence="2" id="KW-0812">Transmembrane</keyword>
<feature type="region of interest" description="Disordered" evidence="1">
    <location>
        <begin position="1"/>
        <end position="41"/>
    </location>
</feature>
<accession>A0A285N4Y6</accession>
<dbReference type="AlphaFoldDB" id="A0A285N4Y6"/>
<organism evidence="3 4">
    <name type="scientific">Natronoarchaeum philippinense</name>
    <dbReference type="NCBI Taxonomy" id="558529"/>
    <lineage>
        <taxon>Archaea</taxon>
        <taxon>Methanobacteriati</taxon>
        <taxon>Methanobacteriota</taxon>
        <taxon>Stenosarchaea group</taxon>
        <taxon>Halobacteria</taxon>
        <taxon>Halobacteriales</taxon>
        <taxon>Natronoarchaeaceae</taxon>
    </lineage>
</organism>
<gene>
    <name evidence="3" type="ORF">SAMN06269185_0579</name>
</gene>
<name>A0A285N4Y6_NATPI</name>
<proteinExistence type="predicted"/>
<evidence type="ECO:0000256" key="2">
    <source>
        <dbReference type="SAM" id="Phobius"/>
    </source>
</evidence>
<dbReference type="RefSeq" id="WP_097007589.1">
    <property type="nucleotide sequence ID" value="NZ_OBEJ01000001.1"/>
</dbReference>
<dbReference type="Proteomes" id="UP000219453">
    <property type="component" value="Unassembled WGS sequence"/>
</dbReference>
<dbReference type="EMBL" id="OBEJ01000001">
    <property type="protein sequence ID" value="SNZ04490.1"/>
    <property type="molecule type" value="Genomic_DNA"/>
</dbReference>
<reference evidence="3 4" key="1">
    <citation type="submission" date="2017-09" db="EMBL/GenBank/DDBJ databases">
        <authorList>
            <person name="Ehlers B."/>
            <person name="Leendertz F.H."/>
        </authorList>
    </citation>
    <scope>NUCLEOTIDE SEQUENCE [LARGE SCALE GENOMIC DNA]</scope>
    <source>
        <strain evidence="3 4">DSM 27208</strain>
    </source>
</reference>
<dbReference type="Pfam" id="PF24418">
    <property type="entry name" value="DUF7550"/>
    <property type="match status" value="1"/>
</dbReference>
<sequence length="69" mass="7267">MSDHGADDHGTDEETVEAPDSEYEEGEKSPAEARTTAPQSTYTMRDVGIGAAVTVVGLLLAFVVPFLLA</sequence>
<keyword evidence="4" id="KW-1185">Reference proteome</keyword>